<comment type="caution">
    <text evidence="8">The sequence shown here is derived from an EMBL/GenBank/DDBJ whole genome shotgun (WGS) entry which is preliminary data.</text>
</comment>
<evidence type="ECO:0000256" key="4">
    <source>
        <dbReference type="ARBA" id="ARBA00011989"/>
    </source>
</evidence>
<reference evidence="8 9" key="1">
    <citation type="journal article" date="2016" name="Nat. Commun.">
        <title>Thousands of microbial genomes shed light on interconnected biogeochemical processes in an aquifer system.</title>
        <authorList>
            <person name="Anantharaman K."/>
            <person name="Brown C.T."/>
            <person name="Hug L.A."/>
            <person name="Sharon I."/>
            <person name="Castelle C.J."/>
            <person name="Probst A.J."/>
            <person name="Thomas B.C."/>
            <person name="Singh A."/>
            <person name="Wilkins M.J."/>
            <person name="Karaoz U."/>
            <person name="Brodie E.L."/>
            <person name="Williams K.H."/>
            <person name="Hubbard S.S."/>
            <person name="Banfield J.F."/>
        </authorList>
    </citation>
    <scope>NUCLEOTIDE SEQUENCE [LARGE SCALE GENOMIC DNA]</scope>
</reference>
<dbReference type="InterPro" id="IPR016040">
    <property type="entry name" value="NAD(P)-bd_dom"/>
</dbReference>
<dbReference type="PANTHER" id="PTHR43715">
    <property type="entry name" value="GDP-MANNOSE 4,6-DEHYDRATASE"/>
    <property type="match status" value="1"/>
</dbReference>
<keyword evidence="5" id="KW-0456">Lyase</keyword>
<protein>
    <recommendedName>
        <fullName evidence="4">GDP-mannose 4,6-dehydratase</fullName>
        <ecNumber evidence="4">4.2.1.47</ecNumber>
    </recommendedName>
</protein>
<comment type="catalytic activity">
    <reaction evidence="1">
        <text>GDP-alpha-D-mannose = GDP-4-dehydro-alpha-D-rhamnose + H2O</text>
        <dbReference type="Rhea" id="RHEA:23820"/>
        <dbReference type="ChEBI" id="CHEBI:15377"/>
        <dbReference type="ChEBI" id="CHEBI:57527"/>
        <dbReference type="ChEBI" id="CHEBI:57964"/>
        <dbReference type="EC" id="4.2.1.47"/>
    </reaction>
</comment>
<evidence type="ECO:0000256" key="6">
    <source>
        <dbReference type="ARBA" id="ARBA00059383"/>
    </source>
</evidence>
<dbReference type="Gene3D" id="3.40.50.720">
    <property type="entry name" value="NAD(P)-binding Rossmann-like Domain"/>
    <property type="match status" value="1"/>
</dbReference>
<gene>
    <name evidence="8" type="ORF">A2983_03165</name>
</gene>
<dbReference type="GO" id="GO:0008446">
    <property type="term" value="F:GDP-mannose 4,6-dehydratase activity"/>
    <property type="evidence" value="ECO:0007669"/>
    <property type="project" value="UniProtKB-EC"/>
</dbReference>
<dbReference type="AlphaFoldDB" id="A0A1F6N462"/>
<feature type="domain" description="NAD(P)-binding" evidence="7">
    <location>
        <begin position="7"/>
        <end position="313"/>
    </location>
</feature>
<evidence type="ECO:0000256" key="5">
    <source>
        <dbReference type="ARBA" id="ARBA00023239"/>
    </source>
</evidence>
<evidence type="ECO:0000313" key="8">
    <source>
        <dbReference type="EMBL" id="OGH78490.1"/>
    </source>
</evidence>
<dbReference type="InterPro" id="IPR006368">
    <property type="entry name" value="GDP_Man_deHydtase"/>
</dbReference>
<dbReference type="EMBL" id="MFQH01000009">
    <property type="protein sequence ID" value="OGH78490.1"/>
    <property type="molecule type" value="Genomic_DNA"/>
</dbReference>
<dbReference type="CDD" id="cd05260">
    <property type="entry name" value="GDP_MD_SDR_e"/>
    <property type="match status" value="1"/>
</dbReference>
<dbReference type="Proteomes" id="UP000177040">
    <property type="component" value="Unassembled WGS sequence"/>
</dbReference>
<proteinExistence type="inferred from homology"/>
<evidence type="ECO:0000256" key="3">
    <source>
        <dbReference type="ARBA" id="ARBA00009263"/>
    </source>
</evidence>
<dbReference type="InterPro" id="IPR036291">
    <property type="entry name" value="NAD(P)-bd_dom_sf"/>
</dbReference>
<dbReference type="Pfam" id="PF16363">
    <property type="entry name" value="GDP_Man_Dehyd"/>
    <property type="match status" value="1"/>
</dbReference>
<comment type="cofactor">
    <cofactor evidence="2">
        <name>NADP(+)</name>
        <dbReference type="ChEBI" id="CHEBI:58349"/>
    </cofactor>
</comment>
<evidence type="ECO:0000256" key="2">
    <source>
        <dbReference type="ARBA" id="ARBA00001937"/>
    </source>
</evidence>
<dbReference type="GO" id="GO:0042351">
    <property type="term" value="P:'de novo' GDP-L-fucose biosynthetic process"/>
    <property type="evidence" value="ECO:0007669"/>
    <property type="project" value="TreeGrafter"/>
</dbReference>
<dbReference type="PANTHER" id="PTHR43715:SF1">
    <property type="entry name" value="GDP-MANNOSE 4,6 DEHYDRATASE"/>
    <property type="match status" value="1"/>
</dbReference>
<accession>A0A1F6N462</accession>
<evidence type="ECO:0000259" key="7">
    <source>
        <dbReference type="Pfam" id="PF16363"/>
    </source>
</evidence>
<comment type="similarity">
    <text evidence="3">Belongs to the NAD(P)-dependent epimerase/dehydratase family. GDP-mannose 4,6-dehydratase subfamily.</text>
</comment>
<sequence length="327" mass="37520">MSKKTAFITGITGQDGAYLAQFLLEKKYQVIGLTHSSERQRMWRLDYLGIHDRIKIISGSLLNNKFIKKILSEYQPREIYNLAGESNVAKSWEHPQDTFLINSFVVAQLLENIRVYAPTTRLFQASSAEIYGNSLQPATEEINSFSPLNPYATSKLAAHFLIRNYREQYNLFLSNGVLFTHTSPLQIDSAFVKNIVRGVAKIFLGQTDCIIIGDIRMQRDFSFAGDVVGAMWLILQQKQPRDFIISSGITRTVEEFVELAFECVGIKKWRRYIRKNPELIGKRSLRKMSGSNEALKKIGWKPKVSLDQLVNMMMDFELKNTKKDFIL</sequence>
<dbReference type="FunFam" id="3.40.50.720:FF:000924">
    <property type="entry name" value="GDP-mannose 4,6 dehydratase"/>
    <property type="match status" value="1"/>
</dbReference>
<dbReference type="SUPFAM" id="SSF51735">
    <property type="entry name" value="NAD(P)-binding Rossmann-fold domains"/>
    <property type="match status" value="1"/>
</dbReference>
<comment type="function">
    <text evidence="6">Catalyzes the conversion of GDP-D-mannose to GDP-4-dehydro-6-deoxy-D-mannose.</text>
</comment>
<name>A0A1F6N462_9BACT</name>
<evidence type="ECO:0000313" key="9">
    <source>
        <dbReference type="Proteomes" id="UP000177040"/>
    </source>
</evidence>
<dbReference type="EC" id="4.2.1.47" evidence="4"/>
<dbReference type="Gene3D" id="3.90.25.10">
    <property type="entry name" value="UDP-galactose 4-epimerase, domain 1"/>
    <property type="match status" value="1"/>
</dbReference>
<organism evidence="8 9">
    <name type="scientific">Candidatus Magasanikbacteria bacterium RIFCSPLOWO2_01_FULL_40_15</name>
    <dbReference type="NCBI Taxonomy" id="1798686"/>
    <lineage>
        <taxon>Bacteria</taxon>
        <taxon>Candidatus Magasanikiibacteriota</taxon>
    </lineage>
</organism>
<evidence type="ECO:0000256" key="1">
    <source>
        <dbReference type="ARBA" id="ARBA00000188"/>
    </source>
</evidence>